<dbReference type="KEGG" id="dth:DICTH_0197"/>
<keyword evidence="1" id="KW-0472">Membrane</keyword>
<proteinExistence type="predicted"/>
<dbReference type="Proteomes" id="UP000001733">
    <property type="component" value="Chromosome"/>
</dbReference>
<keyword evidence="1" id="KW-0812">Transmembrane</keyword>
<protein>
    <submittedName>
        <fullName evidence="2">Uncharacterized protein</fullName>
    </submittedName>
</protein>
<dbReference type="STRING" id="309799.DICTH_0197"/>
<keyword evidence="3" id="KW-1185">Reference proteome</keyword>
<evidence type="ECO:0000313" key="2">
    <source>
        <dbReference type="EMBL" id="ACI18975.1"/>
    </source>
</evidence>
<evidence type="ECO:0000256" key="1">
    <source>
        <dbReference type="SAM" id="Phobius"/>
    </source>
</evidence>
<accession>B5YBL4</accession>
<organism evidence="2 3">
    <name type="scientific">Dictyoglomus thermophilum (strain ATCC 35947 / DSM 3960 / H-6-12)</name>
    <dbReference type="NCBI Taxonomy" id="309799"/>
    <lineage>
        <taxon>Bacteria</taxon>
        <taxon>Pseudomonadati</taxon>
        <taxon>Dictyoglomota</taxon>
        <taxon>Dictyoglomia</taxon>
        <taxon>Dictyoglomales</taxon>
        <taxon>Dictyoglomaceae</taxon>
        <taxon>Dictyoglomus</taxon>
    </lineage>
</organism>
<dbReference type="PaxDb" id="309799-DICTH_0197"/>
<name>B5YBL4_DICT6</name>
<sequence length="372" mass="44231">MDFYGAKDFILTILDTYPKEYGKIVESNNTQDERLIIIIKQNPKNIKVYFSILPILKYLINMCPIGLIAIEGGVEGKFPAELNSLLFKTIPDNKVKRLIVEKFFRRGLLTPAEYLHILDDIPFVLYGPEEASSYLEGLELFFVYNDITYYMEKSMKEDWTPLGLFKKYKNAKNFEKRFYHEVLKVLYGEFWYLKELGFLRAKYYSLTEARDKIVVDTNSFHQVVTLVVIWLIVIFLTDLFYKNIEIMFKTRNKEKVKFIRIDISKLDSYYYKLEEIDVGLETLGEIFYDLKNMIPFREYDKLLELVEALIKFPDFSKVRSIKIVKNLLEKMEELKVDSSIFICTPYFSDYVKKRLKEYNISYVVIEPEYVDI</sequence>
<evidence type="ECO:0000313" key="3">
    <source>
        <dbReference type="Proteomes" id="UP000001733"/>
    </source>
</evidence>
<dbReference type="RefSeq" id="WP_012547607.1">
    <property type="nucleotide sequence ID" value="NC_011297.1"/>
</dbReference>
<dbReference type="AlphaFoldDB" id="B5YBL4"/>
<feature type="transmembrane region" description="Helical" evidence="1">
    <location>
        <begin position="220"/>
        <end position="241"/>
    </location>
</feature>
<dbReference type="EMBL" id="CP001146">
    <property type="protein sequence ID" value="ACI18975.1"/>
    <property type="molecule type" value="Genomic_DNA"/>
</dbReference>
<gene>
    <name evidence="2" type="ordered locus">DICTH_0197</name>
</gene>
<reference evidence="2 3" key="1">
    <citation type="journal article" date="2014" name="Genome Announc.">
        <title>Complete Genome Sequence of the Extreme Thermophile Dictyoglomus thermophilum H-6-12.</title>
        <authorList>
            <person name="Coil D.A."/>
            <person name="Badger J.H."/>
            <person name="Forberger H.C."/>
            <person name="Riggs F."/>
            <person name="Madupu R."/>
            <person name="Fedorova N."/>
            <person name="Ward N."/>
            <person name="Robb F.T."/>
            <person name="Eisen J.A."/>
        </authorList>
    </citation>
    <scope>NUCLEOTIDE SEQUENCE [LARGE SCALE GENOMIC DNA]</scope>
    <source>
        <strain evidence="3">ATCC 35947 / DSM 3960 / H-6-12</strain>
    </source>
</reference>
<dbReference type="HOGENOM" id="CLU_743423_0_0_0"/>
<keyword evidence="1" id="KW-1133">Transmembrane helix</keyword>